<evidence type="ECO:0000313" key="1">
    <source>
        <dbReference type="EMBL" id="MFC7751086.1"/>
    </source>
</evidence>
<gene>
    <name evidence="1" type="ORF">ACFQWB_14270</name>
</gene>
<comment type="caution">
    <text evidence="1">The sequence shown here is derived from an EMBL/GenBank/DDBJ whole genome shotgun (WGS) entry which is preliminary data.</text>
</comment>
<protein>
    <recommendedName>
        <fullName evidence="3">BclA C-terminal domain-containing protein</fullName>
    </recommendedName>
</protein>
<name>A0ABW2V8I5_9BACL</name>
<evidence type="ECO:0008006" key="3">
    <source>
        <dbReference type="Google" id="ProtNLM"/>
    </source>
</evidence>
<dbReference type="EMBL" id="JBHTGQ010000035">
    <property type="protein sequence ID" value="MFC7751086.1"/>
    <property type="molecule type" value="Genomic_DNA"/>
</dbReference>
<sequence>MGTFLDLRSSMNANATGSIGVSLTTTPALFGIIGLQTQNVANPIVTLTGTIGISGFAGLIGSTFTISVVRGTTGGTTIYTATVPFSLSIAEAELVSFTAQDLLAPAAAETVYTAFISGSAALVASGARVGPEVFWGVASSSV</sequence>
<keyword evidence="2" id="KW-1185">Reference proteome</keyword>
<proteinExistence type="predicted"/>
<organism evidence="1 2">
    <name type="scientific">Paenibacillus thermoaerophilus</name>
    <dbReference type="NCBI Taxonomy" id="1215385"/>
    <lineage>
        <taxon>Bacteria</taxon>
        <taxon>Bacillati</taxon>
        <taxon>Bacillota</taxon>
        <taxon>Bacilli</taxon>
        <taxon>Bacillales</taxon>
        <taxon>Paenibacillaceae</taxon>
        <taxon>Paenibacillus</taxon>
    </lineage>
</organism>
<dbReference type="Proteomes" id="UP001596528">
    <property type="component" value="Unassembled WGS sequence"/>
</dbReference>
<reference evidence="2" key="1">
    <citation type="journal article" date="2019" name="Int. J. Syst. Evol. Microbiol.">
        <title>The Global Catalogue of Microorganisms (GCM) 10K type strain sequencing project: providing services to taxonomists for standard genome sequencing and annotation.</title>
        <authorList>
            <consortium name="The Broad Institute Genomics Platform"/>
            <consortium name="The Broad Institute Genome Sequencing Center for Infectious Disease"/>
            <person name="Wu L."/>
            <person name="Ma J."/>
        </authorList>
    </citation>
    <scope>NUCLEOTIDE SEQUENCE [LARGE SCALE GENOMIC DNA]</scope>
    <source>
        <strain evidence="2">JCM 18657</strain>
    </source>
</reference>
<accession>A0ABW2V8I5</accession>
<evidence type="ECO:0000313" key="2">
    <source>
        <dbReference type="Proteomes" id="UP001596528"/>
    </source>
</evidence>
<dbReference type="RefSeq" id="WP_138790605.1">
    <property type="nucleotide sequence ID" value="NZ_JBHTGQ010000035.1"/>
</dbReference>